<feature type="transmembrane region" description="Helical" evidence="6">
    <location>
        <begin position="388"/>
        <end position="409"/>
    </location>
</feature>
<dbReference type="GO" id="GO:0051301">
    <property type="term" value="P:cell division"/>
    <property type="evidence" value="ECO:0007669"/>
    <property type="project" value="InterPro"/>
</dbReference>
<gene>
    <name evidence="7" type="ordered locus">Selsp_1112</name>
    <name evidence="8" type="ORF">SELSPUOL_01134</name>
</gene>
<evidence type="ECO:0000313" key="10">
    <source>
        <dbReference type="Proteomes" id="UP000011124"/>
    </source>
</evidence>
<protein>
    <submittedName>
        <fullName evidence="7 8">Cell cycle protein</fullName>
    </submittedName>
</protein>
<keyword evidence="10" id="KW-1185">Reference proteome</keyword>
<dbReference type="AlphaFoldDB" id="C9LUJ8"/>
<keyword evidence="4 6" id="KW-1133">Transmembrane helix</keyword>
<proteinExistence type="predicted"/>
<dbReference type="OrthoDB" id="9812661at2"/>
<sequence length="417" mass="45923">MKEAKLHLLLPPLGILLLGTGVLLLAHRLTADLLLLPWLAAVIVGAFFTQFILGRRDGTDLTLFPAAMLLASLGLIMIGRLKPALFLTQMRWLLLGLIVYLVLVFLGERFLRLLSYPYLLGVFCLLLLCSALFFGTEIGGSRNWIVFGPFAVQPSEFGKIVIIMFLAAYLTEHREVLTLPRHRLLWLKLPVLRFIAPLLLIWGIAILMFVVQRDLGSALLFFGIAVSMTYMATGRKSYVALAFTFFLGAAALSYSFFSHVRVRFNIWLDPWSDPSGSAYQVVQSLFALGSGGVWGAGFAHGHPNLIPEVHTDFIFAAIAEELGLLGSLGVMLVFALFFYRAIRIALACREETRILLAAGIAVVFLLQAFIIIAGVTKFLPLTGITLPFVSYGGSSMIASFMLLGILTVLSKKENRHG</sequence>
<feature type="transmembrane region" description="Helical" evidence="6">
    <location>
        <begin position="84"/>
        <end position="106"/>
    </location>
</feature>
<accession>C9LUJ8</accession>
<evidence type="ECO:0000313" key="8">
    <source>
        <dbReference type="EMBL" id="EEX77431.1"/>
    </source>
</evidence>
<dbReference type="InterPro" id="IPR001182">
    <property type="entry name" value="FtsW/RodA"/>
</dbReference>
<keyword evidence="5 6" id="KW-0472">Membrane</keyword>
<feature type="transmembrane region" description="Helical" evidence="6">
    <location>
        <begin position="239"/>
        <end position="257"/>
    </location>
</feature>
<feature type="transmembrane region" description="Helical" evidence="6">
    <location>
        <begin position="354"/>
        <end position="376"/>
    </location>
</feature>
<evidence type="ECO:0000256" key="6">
    <source>
        <dbReference type="SAM" id="Phobius"/>
    </source>
</evidence>
<feature type="transmembrane region" description="Helical" evidence="6">
    <location>
        <begin position="36"/>
        <end position="54"/>
    </location>
</feature>
<dbReference type="Proteomes" id="UP000011124">
    <property type="component" value="Chromosome"/>
</dbReference>
<reference evidence="8 9" key="1">
    <citation type="submission" date="2009-09" db="EMBL/GenBank/DDBJ databases">
        <authorList>
            <person name="Weinstock G."/>
            <person name="Sodergren E."/>
            <person name="Clifton S."/>
            <person name="Fulton L."/>
            <person name="Fulton B."/>
            <person name="Courtney L."/>
            <person name="Fronick C."/>
            <person name="Harrison M."/>
            <person name="Strong C."/>
            <person name="Farmer C."/>
            <person name="Delahaunty K."/>
            <person name="Markovic C."/>
            <person name="Hall O."/>
            <person name="Minx P."/>
            <person name="Tomlinson C."/>
            <person name="Mitreva M."/>
            <person name="Nelson J."/>
            <person name="Hou S."/>
            <person name="Wollam A."/>
            <person name="Pepin K.H."/>
            <person name="Johnson M."/>
            <person name="Bhonagiri V."/>
            <person name="Nash W.E."/>
            <person name="Warren W."/>
            <person name="Chinwalla A."/>
            <person name="Mardis E.R."/>
            <person name="Wilson R.K."/>
        </authorList>
    </citation>
    <scope>NUCLEOTIDE SEQUENCE [LARGE SCALE GENOMIC DNA]</scope>
    <source>
        <strain evidence="8">ATCC 35185</strain>
        <strain evidence="9">ATCC 35185 / DSM 20758 / VPI D19B-28</strain>
    </source>
</reference>
<comment type="subcellular location">
    <subcellularLocation>
        <location evidence="1">Membrane</location>
        <topology evidence="1">Multi-pass membrane protein</topology>
    </subcellularLocation>
</comment>
<dbReference type="Pfam" id="PF01098">
    <property type="entry name" value="FTSW_RODA_SPOVE"/>
    <property type="match status" value="1"/>
</dbReference>
<dbReference type="EMBL" id="ACKP02000016">
    <property type="protein sequence ID" value="EEX77431.1"/>
    <property type="molecule type" value="Genomic_DNA"/>
</dbReference>
<feature type="transmembrane region" description="Helical" evidence="6">
    <location>
        <begin position="144"/>
        <end position="170"/>
    </location>
</feature>
<name>C9LUJ8_SELS3</name>
<evidence type="ECO:0000256" key="1">
    <source>
        <dbReference type="ARBA" id="ARBA00004141"/>
    </source>
</evidence>
<dbReference type="PANTHER" id="PTHR30474:SF3">
    <property type="entry name" value="PEPTIDOGLYCAN GLYCOSYLTRANSFERASE RODA"/>
    <property type="match status" value="1"/>
</dbReference>
<dbReference type="HOGENOM" id="CLU_029243_3_0_9"/>
<dbReference type="GO" id="GO:0015648">
    <property type="term" value="F:lipid-linked peptidoglycan transporter activity"/>
    <property type="evidence" value="ECO:0007669"/>
    <property type="project" value="TreeGrafter"/>
</dbReference>
<feature type="transmembrane region" description="Helical" evidence="6">
    <location>
        <begin position="322"/>
        <end position="342"/>
    </location>
</feature>
<keyword evidence="2 6" id="KW-0812">Transmembrane</keyword>
<dbReference type="GO" id="GO:0005886">
    <property type="term" value="C:plasma membrane"/>
    <property type="evidence" value="ECO:0007669"/>
    <property type="project" value="TreeGrafter"/>
</dbReference>
<feature type="transmembrane region" description="Helical" evidence="6">
    <location>
        <begin position="118"/>
        <end position="138"/>
    </location>
</feature>
<evidence type="ECO:0000313" key="9">
    <source>
        <dbReference type="Proteomes" id="UP000003505"/>
    </source>
</evidence>
<dbReference type="PANTHER" id="PTHR30474">
    <property type="entry name" value="CELL CYCLE PROTEIN"/>
    <property type="match status" value="1"/>
</dbReference>
<evidence type="ECO:0000256" key="5">
    <source>
        <dbReference type="ARBA" id="ARBA00023136"/>
    </source>
</evidence>
<keyword evidence="3" id="KW-0133">Cell shape</keyword>
<dbReference type="RefSeq" id="WP_006192405.1">
    <property type="nucleotide sequence ID" value="NC_015437.1"/>
</dbReference>
<dbReference type="STRING" id="546271.Selsp_1112"/>
<evidence type="ECO:0000256" key="2">
    <source>
        <dbReference type="ARBA" id="ARBA00022692"/>
    </source>
</evidence>
<dbReference type="GO" id="GO:0032153">
    <property type="term" value="C:cell division site"/>
    <property type="evidence" value="ECO:0007669"/>
    <property type="project" value="TreeGrafter"/>
</dbReference>
<evidence type="ECO:0000313" key="7">
    <source>
        <dbReference type="EMBL" id="AEC00072.1"/>
    </source>
</evidence>
<organism evidence="8 9">
    <name type="scientific">Selenomonas sputigena (strain ATCC 35185 / DSM 20758 / CCUG 44933 / VPI D19B-28)</name>
    <dbReference type="NCBI Taxonomy" id="546271"/>
    <lineage>
        <taxon>Bacteria</taxon>
        <taxon>Bacillati</taxon>
        <taxon>Bacillota</taxon>
        <taxon>Negativicutes</taxon>
        <taxon>Selenomonadales</taxon>
        <taxon>Selenomonadaceae</taxon>
        <taxon>Selenomonas</taxon>
    </lineage>
</organism>
<dbReference type="KEGG" id="ssg:Selsp_1112"/>
<dbReference type="EMBL" id="CP002637">
    <property type="protein sequence ID" value="AEC00072.1"/>
    <property type="molecule type" value="Genomic_DNA"/>
</dbReference>
<evidence type="ECO:0000256" key="3">
    <source>
        <dbReference type="ARBA" id="ARBA00022960"/>
    </source>
</evidence>
<evidence type="ECO:0000256" key="4">
    <source>
        <dbReference type="ARBA" id="ARBA00022989"/>
    </source>
</evidence>
<feature type="transmembrane region" description="Helical" evidence="6">
    <location>
        <begin position="191"/>
        <end position="209"/>
    </location>
</feature>
<dbReference type="GO" id="GO:0008360">
    <property type="term" value="P:regulation of cell shape"/>
    <property type="evidence" value="ECO:0007669"/>
    <property type="project" value="UniProtKB-KW"/>
</dbReference>
<feature type="transmembrane region" description="Helical" evidence="6">
    <location>
        <begin position="61"/>
        <end position="78"/>
    </location>
</feature>
<dbReference type="Proteomes" id="UP000003505">
    <property type="component" value="Unassembled WGS sequence"/>
</dbReference>
<dbReference type="eggNOG" id="COG0772">
    <property type="taxonomic scope" value="Bacteria"/>
</dbReference>
<reference evidence="7 10" key="2">
    <citation type="submission" date="2011-04" db="EMBL/GenBank/DDBJ databases">
        <title>The complete genome of Selenomonas sputigena DSM 20758.</title>
        <authorList>
            <consortium name="US DOE Joint Genome Institute (JGI-PGF)"/>
            <person name="Lucas S."/>
            <person name="Copeland A."/>
            <person name="Lapidus A."/>
            <person name="Bruce D."/>
            <person name="Goodwin L."/>
            <person name="Pitluck S."/>
            <person name="Peters L."/>
            <person name="Kyrpides N."/>
            <person name="Mavromatis K."/>
            <person name="Ivanova N."/>
            <person name="Ovchinnikova G."/>
            <person name="Teshima H."/>
            <person name="Detter J.C."/>
            <person name="Tapia R."/>
            <person name="Han C."/>
            <person name="Land M."/>
            <person name="Hauser L."/>
            <person name="Markowitz V."/>
            <person name="Cheng J.-F."/>
            <person name="Hugenholtz P."/>
            <person name="Woyke T."/>
            <person name="Wu D."/>
            <person name="Gronow S."/>
            <person name="Wellnitz S."/>
            <person name="Schneider S."/>
            <person name="Klenk H.-P."/>
            <person name="Eisen J.A."/>
        </authorList>
    </citation>
    <scope>NUCLEOTIDE SEQUENCE [LARGE SCALE GENOMIC DNA]</scope>
    <source>
        <strain evidence="7">ATCC 35185</strain>
        <strain evidence="10">ATCC 35185 / DSM 20758 / VPI D19B-28</strain>
    </source>
</reference>